<evidence type="ECO:0000313" key="14">
    <source>
        <dbReference type="EMBL" id="UOO93282.1"/>
    </source>
</evidence>
<evidence type="ECO:0000256" key="7">
    <source>
        <dbReference type="ARBA" id="ARBA00022989"/>
    </source>
</evidence>
<dbReference type="Gene3D" id="6.10.140.1330">
    <property type="match status" value="1"/>
</dbReference>
<evidence type="ECO:0000256" key="8">
    <source>
        <dbReference type="ARBA" id="ARBA00023053"/>
    </source>
</evidence>
<feature type="transmembrane region" description="Helical" evidence="12">
    <location>
        <begin position="203"/>
        <end position="230"/>
    </location>
</feature>
<evidence type="ECO:0000256" key="3">
    <source>
        <dbReference type="ARBA" id="ARBA00022448"/>
    </source>
</evidence>
<keyword evidence="10 12" id="KW-0472">Membrane</keyword>
<feature type="transmembrane region" description="Helical" evidence="12">
    <location>
        <begin position="30"/>
        <end position="51"/>
    </location>
</feature>
<keyword evidence="4" id="KW-0050">Antiport</keyword>
<proteinExistence type="inferred from homology"/>
<dbReference type="PANTHER" id="PTHR10110">
    <property type="entry name" value="SODIUM/HYDROGEN EXCHANGER"/>
    <property type="match status" value="1"/>
</dbReference>
<evidence type="ECO:0000256" key="12">
    <source>
        <dbReference type="SAM" id="Phobius"/>
    </source>
</evidence>
<feature type="transmembrane region" description="Helical" evidence="12">
    <location>
        <begin position="242"/>
        <end position="274"/>
    </location>
</feature>
<dbReference type="EMBL" id="CP091512">
    <property type="protein sequence ID" value="UOO93282.1"/>
    <property type="molecule type" value="Genomic_DNA"/>
</dbReference>
<feature type="transmembrane region" description="Helical" evidence="12">
    <location>
        <begin position="6"/>
        <end position="23"/>
    </location>
</feature>
<evidence type="ECO:0000259" key="13">
    <source>
        <dbReference type="Pfam" id="PF00999"/>
    </source>
</evidence>
<dbReference type="PANTHER" id="PTHR10110:SF195">
    <property type="entry name" value="NA(+)_H(+) ANTIPORTER NHAS2"/>
    <property type="match status" value="1"/>
</dbReference>
<keyword evidence="6 12" id="KW-0812">Transmembrane</keyword>
<dbReference type="Pfam" id="PF00999">
    <property type="entry name" value="Na_H_Exchanger"/>
    <property type="match status" value="1"/>
</dbReference>
<sequence length="507" mass="55229">MGSYSFLQMFTVVFGLSIATTLFNKRVLGLPAAIGVPIVSAVAVFLLQWAVSLFGHNDFVHINIKEIENAVRGIDFYDFLINGVICFILTSSALKFKISDLKTYFKPIAILASIALALCAVFFGLALYGYQIATGHKVGLLVLLLLGAALGATDPIGIKGVLSSVKAPHHLMVKLEGESLFNDAVCIALFMTILAVIKGGEFTVVGALGVLAYEIVVAVIIGLAFGWFVLRLLKGKHEMESLILSTAFLASGSYLVALYAHASGPIACVIAGLVVGNRWQEILSEQEVSEVNHFWHTVEGIINSFLFTLIGMELFIIDFHVDLLIGGVVAFVILHLARFAANFLAFVPFRSIRRQSYNGSLTILSWGGVRGGISLALILAVANMPPLSKYSDILIGYTFVCVLLSGLVCGLGLPGVMNAFYYNPDEPKTGFSGWYQRWCHKVFNRKGMMYWVTEDAQGKEQIVVHNPECLVVADAKETSQASEMGLDKLNEEKLAAEVKRLEDPKNF</sequence>
<evidence type="ECO:0000256" key="1">
    <source>
        <dbReference type="ARBA" id="ARBA00004651"/>
    </source>
</evidence>
<accession>A0ABY4EIT2</accession>
<evidence type="ECO:0000256" key="4">
    <source>
        <dbReference type="ARBA" id="ARBA00022449"/>
    </source>
</evidence>
<comment type="similarity">
    <text evidence="2">Belongs to the monovalent cation:proton antiporter 1 (CPA1) transporter (TC 2.A.36) family.</text>
</comment>
<dbReference type="Proteomes" id="UP000832034">
    <property type="component" value="Chromosome"/>
</dbReference>
<feature type="transmembrane region" description="Helical" evidence="12">
    <location>
        <begin position="361"/>
        <end position="382"/>
    </location>
</feature>
<keyword evidence="3" id="KW-0813">Transport</keyword>
<keyword evidence="11" id="KW-0739">Sodium transport</keyword>
<dbReference type="InterPro" id="IPR018422">
    <property type="entry name" value="Cation/H_exchanger_CPA1"/>
</dbReference>
<evidence type="ECO:0000256" key="5">
    <source>
        <dbReference type="ARBA" id="ARBA00022475"/>
    </source>
</evidence>
<organism evidence="14 15">
    <name type="scientific">Vitreoscilla stercoraria</name>
    <dbReference type="NCBI Taxonomy" id="61"/>
    <lineage>
        <taxon>Bacteria</taxon>
        <taxon>Pseudomonadati</taxon>
        <taxon>Pseudomonadota</taxon>
        <taxon>Betaproteobacteria</taxon>
        <taxon>Neisseriales</taxon>
        <taxon>Neisseriaceae</taxon>
        <taxon>Vitreoscilla</taxon>
    </lineage>
</organism>
<feature type="transmembrane region" description="Helical" evidence="12">
    <location>
        <begin position="394"/>
        <end position="422"/>
    </location>
</feature>
<evidence type="ECO:0000256" key="11">
    <source>
        <dbReference type="ARBA" id="ARBA00023201"/>
    </source>
</evidence>
<dbReference type="InterPro" id="IPR006153">
    <property type="entry name" value="Cation/H_exchanger_TM"/>
</dbReference>
<keyword evidence="7 12" id="KW-1133">Transmembrane helix</keyword>
<evidence type="ECO:0000256" key="2">
    <source>
        <dbReference type="ARBA" id="ARBA00007367"/>
    </source>
</evidence>
<feature type="transmembrane region" description="Helical" evidence="12">
    <location>
        <begin position="79"/>
        <end position="96"/>
    </location>
</feature>
<evidence type="ECO:0000256" key="9">
    <source>
        <dbReference type="ARBA" id="ARBA00023065"/>
    </source>
</evidence>
<reference evidence="14" key="2">
    <citation type="journal article" date="2022" name="Res Sq">
        <title>Evolution of multicellular longitudinally dividing oral cavity symbionts (Neisseriaceae).</title>
        <authorList>
            <person name="Nyongesa S."/>
            <person name="Weber P."/>
            <person name="Bernet E."/>
            <person name="Pullido F."/>
            <person name="Nieckarz M."/>
            <person name="Delaby M."/>
            <person name="Nieves C."/>
            <person name="Viehboeck T."/>
            <person name="Krause N."/>
            <person name="Rivera-Millot A."/>
            <person name="Nakamura A."/>
            <person name="Vischer N."/>
            <person name="VanNieuwenhze M."/>
            <person name="Brun Y."/>
            <person name="Cava F."/>
            <person name="Bulgheresi S."/>
            <person name="Veyrier F."/>
        </authorList>
    </citation>
    <scope>NUCLEOTIDE SEQUENCE</scope>
    <source>
        <strain evidence="14">SAG 1488-6</strain>
    </source>
</reference>
<dbReference type="RefSeq" id="WP_019957621.1">
    <property type="nucleotide sequence ID" value="NZ_CP091512.1"/>
</dbReference>
<feature type="domain" description="Cation/H+ exchanger transmembrane" evidence="13">
    <location>
        <begin position="25"/>
        <end position="408"/>
    </location>
</feature>
<gene>
    <name evidence="14" type="ORF">LVJ81_04415</name>
</gene>
<feature type="transmembrane region" description="Helical" evidence="12">
    <location>
        <begin position="138"/>
        <end position="158"/>
    </location>
</feature>
<keyword evidence="5" id="KW-1003">Cell membrane</keyword>
<keyword evidence="15" id="KW-1185">Reference proteome</keyword>
<feature type="transmembrane region" description="Helical" evidence="12">
    <location>
        <begin position="179"/>
        <end position="197"/>
    </location>
</feature>
<comment type="subcellular location">
    <subcellularLocation>
        <location evidence="1">Cell membrane</location>
        <topology evidence="1">Multi-pass membrane protein</topology>
    </subcellularLocation>
</comment>
<evidence type="ECO:0000256" key="6">
    <source>
        <dbReference type="ARBA" id="ARBA00022692"/>
    </source>
</evidence>
<reference evidence="14" key="1">
    <citation type="submission" date="2021-12" db="EMBL/GenBank/DDBJ databases">
        <authorList>
            <person name="Veyrier F.J."/>
        </authorList>
    </citation>
    <scope>NUCLEOTIDE SEQUENCE</scope>
    <source>
        <strain evidence="14">SAG 1488-6</strain>
    </source>
</reference>
<name>A0ABY4EIT2_VITST</name>
<keyword evidence="8" id="KW-0915">Sodium</keyword>
<evidence type="ECO:0000256" key="10">
    <source>
        <dbReference type="ARBA" id="ARBA00023136"/>
    </source>
</evidence>
<protein>
    <submittedName>
        <fullName evidence="14">Sodium:proton antiporter</fullName>
    </submittedName>
</protein>
<feature type="transmembrane region" description="Helical" evidence="12">
    <location>
        <begin position="323"/>
        <end position="349"/>
    </location>
</feature>
<evidence type="ECO:0000313" key="15">
    <source>
        <dbReference type="Proteomes" id="UP000832034"/>
    </source>
</evidence>
<feature type="transmembrane region" description="Helical" evidence="12">
    <location>
        <begin position="108"/>
        <end position="132"/>
    </location>
</feature>
<keyword evidence="9" id="KW-0406">Ion transport</keyword>